<accession>A0A2I1BRZ8</accession>
<evidence type="ECO:0000313" key="3">
    <source>
        <dbReference type="Proteomes" id="UP000234474"/>
    </source>
</evidence>
<dbReference type="Proteomes" id="UP000234474">
    <property type="component" value="Unassembled WGS sequence"/>
</dbReference>
<dbReference type="OrthoDB" id="4388216at2759"/>
<feature type="region of interest" description="Disordered" evidence="1">
    <location>
        <begin position="67"/>
        <end position="93"/>
    </location>
</feature>
<protein>
    <submittedName>
        <fullName evidence="2">Uncharacterized protein</fullName>
    </submittedName>
</protein>
<evidence type="ECO:0000313" key="2">
    <source>
        <dbReference type="EMBL" id="PKX88159.1"/>
    </source>
</evidence>
<reference evidence="3" key="1">
    <citation type="journal article" date="2018" name="Proc. Natl. Acad. Sci. U.S.A.">
        <title>Linking secondary metabolites to gene clusters through genome sequencing of six diverse Aspergillus species.</title>
        <authorList>
            <person name="Kaerboelling I."/>
            <person name="Vesth T.C."/>
            <person name="Frisvad J.C."/>
            <person name="Nybo J.L."/>
            <person name="Theobald S."/>
            <person name="Kuo A."/>
            <person name="Bowyer P."/>
            <person name="Matsuda Y."/>
            <person name="Mondo S."/>
            <person name="Lyhne E.K."/>
            <person name="Kogle M.E."/>
            <person name="Clum A."/>
            <person name="Lipzen A."/>
            <person name="Salamov A."/>
            <person name="Ngan C.Y."/>
            <person name="Daum C."/>
            <person name="Chiniquy J."/>
            <person name="Barry K."/>
            <person name="LaButti K."/>
            <person name="Haridas S."/>
            <person name="Simmons B.A."/>
            <person name="Magnuson J.K."/>
            <person name="Mortensen U.H."/>
            <person name="Larsen T.O."/>
            <person name="Grigoriev I.V."/>
            <person name="Baker S.E."/>
            <person name="Andersen M.R."/>
        </authorList>
    </citation>
    <scope>NUCLEOTIDE SEQUENCE [LARGE SCALE GENOMIC DNA]</scope>
    <source>
        <strain evidence="3">IBT 16806</strain>
    </source>
</reference>
<name>A0A2I1BRZ8_ASPN1</name>
<keyword evidence="3" id="KW-1185">Reference proteome</keyword>
<sequence length="93" mass="10037">MPPGIPGGAMCVQRLDDSLNSAIHITYRISLRSSSMPEPRDPLLKVLTDYDNQLRLHTFRTAFMLGSSAGAGPGREASPAAVETAGRRSNKVR</sequence>
<organism evidence="2 3">
    <name type="scientific">Aspergillus novofumigatus (strain IBT 16806)</name>
    <dbReference type="NCBI Taxonomy" id="1392255"/>
    <lineage>
        <taxon>Eukaryota</taxon>
        <taxon>Fungi</taxon>
        <taxon>Dikarya</taxon>
        <taxon>Ascomycota</taxon>
        <taxon>Pezizomycotina</taxon>
        <taxon>Eurotiomycetes</taxon>
        <taxon>Eurotiomycetidae</taxon>
        <taxon>Eurotiales</taxon>
        <taxon>Aspergillaceae</taxon>
        <taxon>Aspergillus</taxon>
        <taxon>Aspergillus subgen. Fumigati</taxon>
    </lineage>
</organism>
<evidence type="ECO:0000256" key="1">
    <source>
        <dbReference type="SAM" id="MobiDB-lite"/>
    </source>
</evidence>
<comment type="caution">
    <text evidence="2">The sequence shown here is derived from an EMBL/GenBank/DDBJ whole genome shotgun (WGS) entry which is preliminary data.</text>
</comment>
<gene>
    <name evidence="2" type="ORF">P174DRAFT_490963</name>
</gene>
<dbReference type="AntiFam" id="ANF00034">
    <property type="entry name" value="Antisense to 5.8S rRNA"/>
</dbReference>
<dbReference type="EMBL" id="MSZS01000058">
    <property type="protein sequence ID" value="PKX88159.1"/>
    <property type="molecule type" value="Genomic_DNA"/>
</dbReference>
<dbReference type="PANTHER" id="PTHR33205:SF1">
    <property type="entry name" value="TRANSMEMBRANE PROTEIN"/>
    <property type="match status" value="1"/>
</dbReference>
<dbReference type="VEuPathDB" id="FungiDB:P174DRAFT_490963"/>
<proteinExistence type="predicted"/>
<dbReference type="PANTHER" id="PTHR33205">
    <property type="entry name" value="TRANSMEMBRANE PROTEIN"/>
    <property type="match status" value="1"/>
</dbReference>
<dbReference type="AlphaFoldDB" id="A0A2I1BRZ8"/>